<reference evidence="1" key="1">
    <citation type="submission" date="2020-08" db="EMBL/GenBank/DDBJ databases">
        <authorList>
            <person name="Uke A."/>
            <person name="Chhe C."/>
            <person name="Baramee S."/>
            <person name="Kosugi A."/>
        </authorList>
    </citation>
    <scope>NUCLEOTIDE SEQUENCE</scope>
    <source>
        <strain evidence="1">DA-C8</strain>
    </source>
</reference>
<proteinExistence type="predicted"/>
<dbReference type="AlphaFoldDB" id="A0A916QGX2"/>
<organism evidence="1 2">
    <name type="scientific">Insulibacter thermoxylanivorax</name>
    <dbReference type="NCBI Taxonomy" id="2749268"/>
    <lineage>
        <taxon>Bacteria</taxon>
        <taxon>Bacillati</taxon>
        <taxon>Bacillota</taxon>
        <taxon>Bacilli</taxon>
        <taxon>Bacillales</taxon>
        <taxon>Paenibacillaceae</taxon>
        <taxon>Insulibacter</taxon>
    </lineage>
</organism>
<keyword evidence="2" id="KW-1185">Reference proteome</keyword>
<dbReference type="Proteomes" id="UP000654993">
    <property type="component" value="Unassembled WGS sequence"/>
</dbReference>
<gene>
    <name evidence="1" type="ORF">PRECH8_27750</name>
</gene>
<comment type="caution">
    <text evidence="1">The sequence shown here is derived from an EMBL/GenBank/DDBJ whole genome shotgun (WGS) entry which is preliminary data.</text>
</comment>
<evidence type="ECO:0000313" key="2">
    <source>
        <dbReference type="Proteomes" id="UP000654993"/>
    </source>
</evidence>
<reference evidence="1" key="2">
    <citation type="journal article" date="2021" name="Data Brief">
        <title>Draft genome sequence data of the facultative, thermophilic, xylanolytic bacterium Paenibacillus sp. strain DA-C8.</title>
        <authorList>
            <person name="Chhe C."/>
            <person name="Uke A."/>
            <person name="Baramee S."/>
            <person name="Ungkulpasvich U."/>
            <person name="Tachaapaikoon C."/>
            <person name="Pason P."/>
            <person name="Waeonukul R."/>
            <person name="Ratanakhanokchai K."/>
            <person name="Kosugi A."/>
        </authorList>
    </citation>
    <scope>NUCLEOTIDE SEQUENCE</scope>
    <source>
        <strain evidence="1">DA-C8</strain>
    </source>
</reference>
<protein>
    <submittedName>
        <fullName evidence="1">Uncharacterized protein</fullName>
    </submittedName>
</protein>
<accession>A0A916QGX2</accession>
<evidence type="ECO:0000313" key="1">
    <source>
        <dbReference type="EMBL" id="GFR39479.1"/>
    </source>
</evidence>
<sequence>MGPHEAPPNLGRGGCGLYLDLHGCNLPISILSLKSLTIDQHRPYIIIVITIE</sequence>
<name>A0A916QGX2_9BACL</name>
<dbReference type="EMBL" id="BMAQ01000048">
    <property type="protein sequence ID" value="GFR39479.1"/>
    <property type="molecule type" value="Genomic_DNA"/>
</dbReference>